<dbReference type="AlphaFoldDB" id="A0AAD4M056"/>
<reference evidence="2" key="1">
    <citation type="journal article" date="2022" name="New Phytol.">
        <title>Evolutionary transition to the ectomycorrhizal habit in the genomes of a hyperdiverse lineage of mushroom-forming fungi.</title>
        <authorList>
            <person name="Looney B."/>
            <person name="Miyauchi S."/>
            <person name="Morin E."/>
            <person name="Drula E."/>
            <person name="Courty P.E."/>
            <person name="Kohler A."/>
            <person name="Kuo A."/>
            <person name="LaButti K."/>
            <person name="Pangilinan J."/>
            <person name="Lipzen A."/>
            <person name="Riley R."/>
            <person name="Andreopoulos W."/>
            <person name="He G."/>
            <person name="Johnson J."/>
            <person name="Nolan M."/>
            <person name="Tritt A."/>
            <person name="Barry K.W."/>
            <person name="Grigoriev I.V."/>
            <person name="Nagy L.G."/>
            <person name="Hibbett D."/>
            <person name="Henrissat B."/>
            <person name="Matheny P.B."/>
            <person name="Labbe J."/>
            <person name="Martin F.M."/>
        </authorList>
    </citation>
    <scope>NUCLEOTIDE SEQUENCE</scope>
    <source>
        <strain evidence="2">BPL690</strain>
    </source>
</reference>
<keyword evidence="1" id="KW-0732">Signal</keyword>
<dbReference type="Proteomes" id="UP001203297">
    <property type="component" value="Unassembled WGS sequence"/>
</dbReference>
<sequence length="226" mass="24317">MMQRFTVLFLAVSFVLLGFVAPVPVEAALLVKRETNAVRFARGLPPLPPVRRTKTSAAKRAEPSQHFGATKVAKSSTGRLEIRWAANGTTAGYVANNPTTGPIGLNLNNDLELYVDYSDSNLLARDARFPAPYYVGGHGDSTLAAGSSNTIEFINVESGPTAAIWTLDSNTRALNATWTNSHGSKTQPSLAYDPSLNALNFTGDFTALSNLHNPPTQFLVHIYLSP</sequence>
<evidence type="ECO:0000256" key="1">
    <source>
        <dbReference type="SAM" id="SignalP"/>
    </source>
</evidence>
<keyword evidence="3" id="KW-1185">Reference proteome</keyword>
<dbReference type="EMBL" id="WTXG01000037">
    <property type="protein sequence ID" value="KAI0297459.1"/>
    <property type="molecule type" value="Genomic_DNA"/>
</dbReference>
<gene>
    <name evidence="2" type="ORF">B0F90DRAFT_1739507</name>
</gene>
<proteinExistence type="predicted"/>
<protein>
    <submittedName>
        <fullName evidence="2">Uncharacterized protein</fullName>
    </submittedName>
</protein>
<evidence type="ECO:0000313" key="2">
    <source>
        <dbReference type="EMBL" id="KAI0297459.1"/>
    </source>
</evidence>
<accession>A0AAD4M056</accession>
<feature type="chain" id="PRO_5042189882" evidence="1">
    <location>
        <begin position="28"/>
        <end position="226"/>
    </location>
</feature>
<organism evidence="2 3">
    <name type="scientific">Multifurca ochricompacta</name>
    <dbReference type="NCBI Taxonomy" id="376703"/>
    <lineage>
        <taxon>Eukaryota</taxon>
        <taxon>Fungi</taxon>
        <taxon>Dikarya</taxon>
        <taxon>Basidiomycota</taxon>
        <taxon>Agaricomycotina</taxon>
        <taxon>Agaricomycetes</taxon>
        <taxon>Russulales</taxon>
        <taxon>Russulaceae</taxon>
        <taxon>Multifurca</taxon>
    </lineage>
</organism>
<feature type="signal peptide" evidence="1">
    <location>
        <begin position="1"/>
        <end position="27"/>
    </location>
</feature>
<evidence type="ECO:0000313" key="3">
    <source>
        <dbReference type="Proteomes" id="UP001203297"/>
    </source>
</evidence>
<name>A0AAD4M056_9AGAM</name>
<comment type="caution">
    <text evidence="2">The sequence shown here is derived from an EMBL/GenBank/DDBJ whole genome shotgun (WGS) entry which is preliminary data.</text>
</comment>